<protein>
    <recommendedName>
        <fullName evidence="2">DnaJ-like protein C11 C-terminal domain-containing protein</fullName>
    </recommendedName>
</protein>
<dbReference type="RefSeq" id="XP_066714261.1">
    <property type="nucleotide sequence ID" value="XM_066860672.1"/>
</dbReference>
<comment type="caution">
    <text evidence="3">The sequence shown here is derived from an EMBL/GenBank/DDBJ whole genome shotgun (WGS) entry which is preliminary data.</text>
</comment>
<keyword evidence="1" id="KW-0143">Chaperone</keyword>
<organism evidence="3 4">
    <name type="scientific">Apiospora phragmitis</name>
    <dbReference type="NCBI Taxonomy" id="2905665"/>
    <lineage>
        <taxon>Eukaryota</taxon>
        <taxon>Fungi</taxon>
        <taxon>Dikarya</taxon>
        <taxon>Ascomycota</taxon>
        <taxon>Pezizomycotina</taxon>
        <taxon>Sordariomycetes</taxon>
        <taxon>Xylariomycetidae</taxon>
        <taxon>Amphisphaeriales</taxon>
        <taxon>Apiosporaceae</taxon>
        <taxon>Apiospora</taxon>
    </lineage>
</organism>
<evidence type="ECO:0000256" key="1">
    <source>
        <dbReference type="ARBA" id="ARBA00023186"/>
    </source>
</evidence>
<dbReference type="GeneID" id="92093735"/>
<dbReference type="PANTHER" id="PTHR44157:SF1">
    <property type="entry name" value="DNAJ HOMOLOG SUBFAMILY C MEMBER 11"/>
    <property type="match status" value="1"/>
</dbReference>
<dbReference type="InterPro" id="IPR024586">
    <property type="entry name" value="DnaJ-like_C11_C"/>
</dbReference>
<dbReference type="InterPro" id="IPR052243">
    <property type="entry name" value="Mito_inner_membrane_organizer"/>
</dbReference>
<dbReference type="Proteomes" id="UP001480595">
    <property type="component" value="Unassembled WGS sequence"/>
</dbReference>
<proteinExistence type="predicted"/>
<evidence type="ECO:0000259" key="2">
    <source>
        <dbReference type="Pfam" id="PF11875"/>
    </source>
</evidence>
<reference evidence="3 4" key="1">
    <citation type="submission" date="2023-01" db="EMBL/GenBank/DDBJ databases">
        <title>Analysis of 21 Apiospora genomes using comparative genomics revels a genus with tremendous synthesis potential of carbohydrate active enzymes and secondary metabolites.</title>
        <authorList>
            <person name="Sorensen T."/>
        </authorList>
    </citation>
    <scope>NUCLEOTIDE SEQUENCE [LARGE SCALE GENOMIC DNA]</scope>
    <source>
        <strain evidence="3 4">CBS 135458</strain>
    </source>
</reference>
<evidence type="ECO:0000313" key="4">
    <source>
        <dbReference type="Proteomes" id="UP001480595"/>
    </source>
</evidence>
<sequence length="242" mass="26267">MEAGVSWTSIWASVLTLRCLRTTGRFSAFGFEIGLSAHNLHFSLCWSRLGGQTIRLPFLVCPASHAALKARTALLWSAMVPFATLAAFELLRQRSRVAAARRREARWLATVQQRQAEADEVTFLLADNMQTRQAAERGGLVIQSAKYGVKATALAESRRSHSRGHSIAWGGEEVADVTVAVAALVGDGRLCIPAGLEKSNLLGFWDPAPALEEVLHVRYTYQGVEGVVEVSGDEELGLPPGQ</sequence>
<dbReference type="PANTHER" id="PTHR44157">
    <property type="entry name" value="DNAJ HOMOLOG SUBFAMILY C MEMBER 11"/>
    <property type="match status" value="1"/>
</dbReference>
<accession>A0ABR1UIS5</accession>
<dbReference type="Pfam" id="PF11875">
    <property type="entry name" value="DnaJ-like_C11_C"/>
    <property type="match status" value="1"/>
</dbReference>
<name>A0ABR1UIS5_9PEZI</name>
<dbReference type="EMBL" id="JAQQWL010000009">
    <property type="protein sequence ID" value="KAK8058815.1"/>
    <property type="molecule type" value="Genomic_DNA"/>
</dbReference>
<evidence type="ECO:0000313" key="3">
    <source>
        <dbReference type="EMBL" id="KAK8058815.1"/>
    </source>
</evidence>
<gene>
    <name evidence="3" type="ORF">PG994_009263</name>
</gene>
<keyword evidence="4" id="KW-1185">Reference proteome</keyword>
<feature type="domain" description="DnaJ-like protein C11 C-terminal" evidence="2">
    <location>
        <begin position="109"/>
        <end position="239"/>
    </location>
</feature>